<gene>
    <name evidence="1" type="ORF">LshimejAT787_1100640</name>
</gene>
<dbReference type="EMBL" id="BRPK01000011">
    <property type="protein sequence ID" value="GLB42049.1"/>
    <property type="molecule type" value="Genomic_DNA"/>
</dbReference>
<protein>
    <submittedName>
        <fullName evidence="1">Uncharacterized protein</fullName>
    </submittedName>
</protein>
<organism evidence="1 2">
    <name type="scientific">Lyophyllum shimeji</name>
    <name type="common">Hon-shimeji</name>
    <name type="synonym">Tricholoma shimeji</name>
    <dbReference type="NCBI Taxonomy" id="47721"/>
    <lineage>
        <taxon>Eukaryota</taxon>
        <taxon>Fungi</taxon>
        <taxon>Dikarya</taxon>
        <taxon>Basidiomycota</taxon>
        <taxon>Agaricomycotina</taxon>
        <taxon>Agaricomycetes</taxon>
        <taxon>Agaricomycetidae</taxon>
        <taxon>Agaricales</taxon>
        <taxon>Tricholomatineae</taxon>
        <taxon>Lyophyllaceae</taxon>
        <taxon>Lyophyllum</taxon>
    </lineage>
</organism>
<reference evidence="1" key="1">
    <citation type="submission" date="2022-07" db="EMBL/GenBank/DDBJ databases">
        <title>The genome of Lyophyllum shimeji provides insight into the initial evolution of ectomycorrhizal fungal genome.</title>
        <authorList>
            <person name="Kobayashi Y."/>
            <person name="Shibata T."/>
            <person name="Hirakawa H."/>
            <person name="Shigenobu S."/>
            <person name="Nishiyama T."/>
            <person name="Yamada A."/>
            <person name="Hasebe M."/>
            <person name="Kawaguchi M."/>
        </authorList>
    </citation>
    <scope>NUCLEOTIDE SEQUENCE</scope>
    <source>
        <strain evidence="1">AT787</strain>
    </source>
</reference>
<name>A0A9P3PV09_LYOSH</name>
<evidence type="ECO:0000313" key="2">
    <source>
        <dbReference type="Proteomes" id="UP001063166"/>
    </source>
</evidence>
<keyword evidence="2" id="KW-1185">Reference proteome</keyword>
<comment type="caution">
    <text evidence="1">The sequence shown here is derived from an EMBL/GenBank/DDBJ whole genome shotgun (WGS) entry which is preliminary data.</text>
</comment>
<accession>A0A9P3PV09</accession>
<evidence type="ECO:0000313" key="1">
    <source>
        <dbReference type="EMBL" id="GLB42049.1"/>
    </source>
</evidence>
<proteinExistence type="predicted"/>
<dbReference type="Proteomes" id="UP001063166">
    <property type="component" value="Unassembled WGS sequence"/>
</dbReference>
<dbReference type="AlphaFoldDB" id="A0A9P3PV09"/>
<sequence>MPQLTASVALGGSCCGQIVVSPKSGHRFECSTVKMGIKLLSASEPFLSLALEGFEAYKNSRRLFTVTVIALFANSAAAQCIPPGGTCATIAGPIGTCRSTKPTTHNLLLHVARQCEMPLEVAVPPVKGQKMVGS</sequence>